<evidence type="ECO:0000256" key="1">
    <source>
        <dbReference type="SAM" id="MobiDB-lite"/>
    </source>
</evidence>
<keyword evidence="4" id="KW-1185">Reference proteome</keyword>
<proteinExistence type="predicted"/>
<organism evidence="3 4">
    <name type="scientific">Phreatobacter stygius</name>
    <dbReference type="NCBI Taxonomy" id="1940610"/>
    <lineage>
        <taxon>Bacteria</taxon>
        <taxon>Pseudomonadati</taxon>
        <taxon>Pseudomonadota</taxon>
        <taxon>Alphaproteobacteria</taxon>
        <taxon>Hyphomicrobiales</taxon>
        <taxon>Phreatobacteraceae</taxon>
        <taxon>Phreatobacter</taxon>
    </lineage>
</organism>
<dbReference type="KEGG" id="pstg:E8M01_07490"/>
<gene>
    <name evidence="3" type="ORF">E8M01_07490</name>
</gene>
<evidence type="ECO:0000313" key="4">
    <source>
        <dbReference type="Proteomes" id="UP000298781"/>
    </source>
</evidence>
<feature type="signal peptide" evidence="2">
    <location>
        <begin position="1"/>
        <end position="24"/>
    </location>
</feature>
<reference evidence="3 4" key="1">
    <citation type="submission" date="2019-04" db="EMBL/GenBank/DDBJ databases">
        <title>Phreatobacter aquaticus sp. nov.</title>
        <authorList>
            <person name="Choi A."/>
        </authorList>
    </citation>
    <scope>NUCLEOTIDE SEQUENCE [LARGE SCALE GENOMIC DNA]</scope>
    <source>
        <strain evidence="3 4">KCTC 52518</strain>
    </source>
</reference>
<dbReference type="EMBL" id="CP039690">
    <property type="protein sequence ID" value="QCI64101.1"/>
    <property type="molecule type" value="Genomic_DNA"/>
</dbReference>
<sequence>MSAITTLLTAVAIASGFAAAPVEAGPYRQDRFVEAVVNDRIIDLFHHATPATRSERTNYLAGFTLWYDSNCDFLPMPTFEAIRRLVKDANQTHDSRAAGAVEAGYQDARAFLGEKGCSSRDATAARGALGRFWDGIARPRDRQGSQGGIERAHDDGRF</sequence>
<name>A0A4D7AW36_9HYPH</name>
<evidence type="ECO:0000313" key="3">
    <source>
        <dbReference type="EMBL" id="QCI64101.1"/>
    </source>
</evidence>
<keyword evidence="2" id="KW-0732">Signal</keyword>
<dbReference type="AlphaFoldDB" id="A0A4D7AW36"/>
<evidence type="ECO:0000256" key="2">
    <source>
        <dbReference type="SAM" id="SignalP"/>
    </source>
</evidence>
<feature type="region of interest" description="Disordered" evidence="1">
    <location>
        <begin position="138"/>
        <end position="158"/>
    </location>
</feature>
<accession>A0A4D7AW36</accession>
<dbReference type="Proteomes" id="UP000298781">
    <property type="component" value="Chromosome"/>
</dbReference>
<dbReference type="RefSeq" id="WP_136959557.1">
    <property type="nucleotide sequence ID" value="NZ_CP039690.1"/>
</dbReference>
<dbReference type="OrthoDB" id="9838387at2"/>
<feature type="chain" id="PRO_5020394079" evidence="2">
    <location>
        <begin position="25"/>
        <end position="158"/>
    </location>
</feature>
<protein>
    <submittedName>
        <fullName evidence="3">Uncharacterized protein</fullName>
    </submittedName>
</protein>